<dbReference type="PANTHER" id="PTHR33681:SF4">
    <property type="entry name" value="OS12G0171100 PROTEIN"/>
    <property type="match status" value="1"/>
</dbReference>
<sequence>MTILAILLCLSLGYLVPHQVDAQTQIHPSVGFLPIPLNQSNFVVQRSYDVPVDQRYSFKDGAHTLYVFDTDKPHSPTSKTGPRTKVRIHGYDYSSGVWQFEGQGYVPSGTTGVCIMQVFGTVGHETTAMLRVYNGTLYYHSRQVLVENIYDRWFQLNVIHDIDDSNVKIYIDGQLKYEAPGSGGASHYFKFGVYSQDNKSHCMESRWKDVKVLKMLTF</sequence>
<name>A0A8B8PLF4_9MYRT</name>
<dbReference type="SUPFAM" id="SSF49899">
    <property type="entry name" value="Concanavalin A-like lectins/glucanases"/>
    <property type="match status" value="1"/>
</dbReference>
<dbReference type="Gene3D" id="2.60.120.200">
    <property type="match status" value="1"/>
</dbReference>
<accession>A0A8B8PLF4</accession>
<dbReference type="KEGG" id="rarg:115744062"/>
<dbReference type="PANTHER" id="PTHR33681">
    <property type="entry name" value="BINDING PROTEIN, PUTATIVE, EXPRESSED-RELATED"/>
    <property type="match status" value="1"/>
</dbReference>
<protein>
    <submittedName>
        <fullName evidence="4">Citrate-binding protein-like</fullName>
    </submittedName>
</protein>
<evidence type="ECO:0000313" key="3">
    <source>
        <dbReference type="Proteomes" id="UP000827889"/>
    </source>
</evidence>
<dbReference type="AlphaFoldDB" id="A0A8B8PLF4"/>
<evidence type="ECO:0000313" key="4">
    <source>
        <dbReference type="RefSeq" id="XP_030535013.1"/>
    </source>
</evidence>
<evidence type="ECO:0000256" key="1">
    <source>
        <dbReference type="SAM" id="SignalP"/>
    </source>
</evidence>
<feature type="chain" id="PRO_5034350187" evidence="1">
    <location>
        <begin position="23"/>
        <end position="218"/>
    </location>
</feature>
<keyword evidence="1" id="KW-0732">Signal</keyword>
<organism evidence="3 4">
    <name type="scientific">Rhodamnia argentea</name>
    <dbReference type="NCBI Taxonomy" id="178133"/>
    <lineage>
        <taxon>Eukaryota</taxon>
        <taxon>Viridiplantae</taxon>
        <taxon>Streptophyta</taxon>
        <taxon>Embryophyta</taxon>
        <taxon>Tracheophyta</taxon>
        <taxon>Spermatophyta</taxon>
        <taxon>Magnoliopsida</taxon>
        <taxon>eudicotyledons</taxon>
        <taxon>Gunneridae</taxon>
        <taxon>Pentapetalae</taxon>
        <taxon>rosids</taxon>
        <taxon>malvids</taxon>
        <taxon>Myrtales</taxon>
        <taxon>Myrtaceae</taxon>
        <taxon>Myrtoideae</taxon>
        <taxon>Myrteae</taxon>
        <taxon>Australasian group</taxon>
        <taxon>Rhodamnia</taxon>
    </lineage>
</organism>
<dbReference type="InterPro" id="IPR013320">
    <property type="entry name" value="ConA-like_dom_sf"/>
</dbReference>
<evidence type="ECO:0000259" key="2">
    <source>
        <dbReference type="Pfam" id="PF08787"/>
    </source>
</evidence>
<dbReference type="GeneID" id="115744062"/>
<dbReference type="OrthoDB" id="4221926at2759"/>
<gene>
    <name evidence="4" type="primary">LOC115744062</name>
</gene>
<dbReference type="InterPro" id="IPR014895">
    <property type="entry name" value="Alginate_lyase_2"/>
</dbReference>
<dbReference type="Proteomes" id="UP000827889">
    <property type="component" value="Chromosome 11"/>
</dbReference>
<feature type="domain" description="Alginate lyase 2" evidence="2">
    <location>
        <begin position="40"/>
        <end position="212"/>
    </location>
</feature>
<reference evidence="4" key="1">
    <citation type="submission" date="2025-08" db="UniProtKB">
        <authorList>
            <consortium name="RefSeq"/>
        </authorList>
    </citation>
    <scope>IDENTIFICATION</scope>
    <source>
        <tissue evidence="4">Leaf</tissue>
    </source>
</reference>
<feature type="signal peptide" evidence="1">
    <location>
        <begin position="1"/>
        <end position="22"/>
    </location>
</feature>
<dbReference type="Pfam" id="PF08787">
    <property type="entry name" value="Alginate_lyase2"/>
    <property type="match status" value="1"/>
</dbReference>
<dbReference type="RefSeq" id="XP_030535013.1">
    <property type="nucleotide sequence ID" value="XM_030679153.2"/>
</dbReference>
<keyword evidence="3" id="KW-1185">Reference proteome</keyword>
<proteinExistence type="predicted"/>